<dbReference type="Proteomes" id="UP000886758">
    <property type="component" value="Unassembled WGS sequence"/>
</dbReference>
<proteinExistence type="predicted"/>
<gene>
    <name evidence="2" type="ORF">IAD46_01690</name>
</gene>
<dbReference type="InterPro" id="IPR013498">
    <property type="entry name" value="Topo_IA_Znf"/>
</dbReference>
<dbReference type="AlphaFoldDB" id="A0A9D1GQA5"/>
<dbReference type="GO" id="GO:0003916">
    <property type="term" value="F:DNA topoisomerase activity"/>
    <property type="evidence" value="ECO:0007669"/>
    <property type="project" value="InterPro"/>
</dbReference>
<accession>A0A9D1GQA5</accession>
<dbReference type="InterPro" id="IPR011528">
    <property type="entry name" value="NERD"/>
</dbReference>
<reference evidence="2" key="2">
    <citation type="journal article" date="2021" name="PeerJ">
        <title>Extensive microbial diversity within the chicken gut microbiome revealed by metagenomics and culture.</title>
        <authorList>
            <person name="Gilroy R."/>
            <person name="Ravi A."/>
            <person name="Getino M."/>
            <person name="Pursley I."/>
            <person name="Horton D.L."/>
            <person name="Alikhan N.F."/>
            <person name="Baker D."/>
            <person name="Gharbi K."/>
            <person name="Hall N."/>
            <person name="Watson M."/>
            <person name="Adriaenssens E.M."/>
            <person name="Foster-Nyarko E."/>
            <person name="Jarju S."/>
            <person name="Secka A."/>
            <person name="Antonio M."/>
            <person name="Oren A."/>
            <person name="Chaudhuri R.R."/>
            <person name="La Ragione R."/>
            <person name="Hildebrand F."/>
            <person name="Pallen M.J."/>
        </authorList>
    </citation>
    <scope>NUCLEOTIDE SEQUENCE</scope>
    <source>
        <strain evidence="2">ChiW17-6978</strain>
    </source>
</reference>
<sequence>LFNDYMMVDENKKSHQMDHILVCSKGVIIVETKNYSGRIYGNELQTQWTQVLKYGKVKHRLYNPIKQNNSHLYQIGKITKKRYPLISIVIFVQGNTSFIQSKQVFSPRSAFHYIQSLPNLLSEEDINCVSNLLIENENKTITLQQHVQGIRETRLNIEKNICPRCGKPLILREGKNGAFYGCSGFPYCKFTKKC</sequence>
<dbReference type="Pfam" id="PF08378">
    <property type="entry name" value="NERD"/>
    <property type="match status" value="1"/>
</dbReference>
<dbReference type="PROSITE" id="PS50965">
    <property type="entry name" value="NERD"/>
    <property type="match status" value="1"/>
</dbReference>
<dbReference type="GO" id="GO:0003677">
    <property type="term" value="F:DNA binding"/>
    <property type="evidence" value="ECO:0007669"/>
    <property type="project" value="InterPro"/>
</dbReference>
<evidence type="ECO:0000313" key="3">
    <source>
        <dbReference type="Proteomes" id="UP000886758"/>
    </source>
</evidence>
<feature type="domain" description="NERD" evidence="1">
    <location>
        <begin position="1"/>
        <end position="98"/>
    </location>
</feature>
<dbReference type="Gene3D" id="3.30.65.10">
    <property type="entry name" value="Bacterial Topoisomerase I, domain 1"/>
    <property type="match status" value="1"/>
</dbReference>
<evidence type="ECO:0000259" key="1">
    <source>
        <dbReference type="PROSITE" id="PS50965"/>
    </source>
</evidence>
<comment type="caution">
    <text evidence="2">The sequence shown here is derived from an EMBL/GenBank/DDBJ whole genome shotgun (WGS) entry which is preliminary data.</text>
</comment>
<dbReference type="GO" id="GO:0006265">
    <property type="term" value="P:DNA topological change"/>
    <property type="evidence" value="ECO:0007669"/>
    <property type="project" value="InterPro"/>
</dbReference>
<evidence type="ECO:0000313" key="2">
    <source>
        <dbReference type="EMBL" id="HIT49717.1"/>
    </source>
</evidence>
<dbReference type="Pfam" id="PF01396">
    <property type="entry name" value="Zn_ribbon_Top1"/>
    <property type="match status" value="1"/>
</dbReference>
<feature type="non-terminal residue" evidence="2">
    <location>
        <position position="1"/>
    </location>
</feature>
<dbReference type="SUPFAM" id="SSF57783">
    <property type="entry name" value="Zinc beta-ribbon"/>
    <property type="match status" value="1"/>
</dbReference>
<reference evidence="2" key="1">
    <citation type="submission" date="2020-10" db="EMBL/GenBank/DDBJ databases">
        <authorList>
            <person name="Gilroy R."/>
        </authorList>
    </citation>
    <scope>NUCLEOTIDE SEQUENCE</scope>
    <source>
        <strain evidence="2">ChiW17-6978</strain>
    </source>
</reference>
<dbReference type="EMBL" id="DVLF01000054">
    <property type="protein sequence ID" value="HIT49717.1"/>
    <property type="molecule type" value="Genomic_DNA"/>
</dbReference>
<name>A0A9D1GQA5_9MOLU</name>
<organism evidence="2 3">
    <name type="scientific">Candidatus Pelethenecus faecipullorum</name>
    <dbReference type="NCBI Taxonomy" id="2840900"/>
    <lineage>
        <taxon>Bacteria</taxon>
        <taxon>Bacillati</taxon>
        <taxon>Mycoplasmatota</taxon>
        <taxon>Mollicutes</taxon>
        <taxon>Candidatus Pelethenecus</taxon>
    </lineage>
</organism>
<dbReference type="GO" id="GO:0005694">
    <property type="term" value="C:chromosome"/>
    <property type="evidence" value="ECO:0007669"/>
    <property type="project" value="InterPro"/>
</dbReference>
<protein>
    <submittedName>
        <fullName evidence="2">NERD domain-containing protein</fullName>
    </submittedName>
</protein>